<sequence>MGVVNRGGSNRGIGKAHDTSEGSRPVTCFSRMMPIYKPLRIFWRMLRRRRNQKERALDEHEKEWRKNTSATTPESYSIQSKKKLLQCSRQNTVAQYWIA</sequence>
<gene>
    <name evidence="2" type="ORF">CCAM_LOCUS5603</name>
</gene>
<reference evidence="2 3" key="1">
    <citation type="submission" date="2018-04" db="EMBL/GenBank/DDBJ databases">
        <authorList>
            <person name="Vogel A."/>
        </authorList>
    </citation>
    <scope>NUCLEOTIDE SEQUENCE [LARGE SCALE GENOMIC DNA]</scope>
</reference>
<feature type="compositionally biased region" description="Basic and acidic residues" evidence="1">
    <location>
        <begin position="53"/>
        <end position="66"/>
    </location>
</feature>
<keyword evidence="3" id="KW-1185">Reference proteome</keyword>
<organism evidence="2 3">
    <name type="scientific">Cuscuta campestris</name>
    <dbReference type="NCBI Taxonomy" id="132261"/>
    <lineage>
        <taxon>Eukaryota</taxon>
        <taxon>Viridiplantae</taxon>
        <taxon>Streptophyta</taxon>
        <taxon>Embryophyta</taxon>
        <taxon>Tracheophyta</taxon>
        <taxon>Spermatophyta</taxon>
        <taxon>Magnoliopsida</taxon>
        <taxon>eudicotyledons</taxon>
        <taxon>Gunneridae</taxon>
        <taxon>Pentapetalae</taxon>
        <taxon>asterids</taxon>
        <taxon>lamiids</taxon>
        <taxon>Solanales</taxon>
        <taxon>Convolvulaceae</taxon>
        <taxon>Cuscuteae</taxon>
        <taxon>Cuscuta</taxon>
        <taxon>Cuscuta subgen. Grammica</taxon>
        <taxon>Cuscuta sect. Cleistogrammica</taxon>
    </lineage>
</organism>
<evidence type="ECO:0000313" key="2">
    <source>
        <dbReference type="EMBL" id="VFQ63827.1"/>
    </source>
</evidence>
<accession>A0A484KKY6</accession>
<proteinExistence type="predicted"/>
<name>A0A484KKY6_9ASTE</name>
<feature type="region of interest" description="Disordered" evidence="1">
    <location>
        <begin position="52"/>
        <end position="75"/>
    </location>
</feature>
<evidence type="ECO:0000313" key="3">
    <source>
        <dbReference type="Proteomes" id="UP000595140"/>
    </source>
</evidence>
<dbReference type="Proteomes" id="UP000595140">
    <property type="component" value="Unassembled WGS sequence"/>
</dbReference>
<dbReference type="EMBL" id="OOIL02000336">
    <property type="protein sequence ID" value="VFQ63827.1"/>
    <property type="molecule type" value="Genomic_DNA"/>
</dbReference>
<protein>
    <submittedName>
        <fullName evidence="2">Uncharacterized protein</fullName>
    </submittedName>
</protein>
<feature type="region of interest" description="Disordered" evidence="1">
    <location>
        <begin position="1"/>
        <end position="25"/>
    </location>
</feature>
<dbReference type="AlphaFoldDB" id="A0A484KKY6"/>
<evidence type="ECO:0000256" key="1">
    <source>
        <dbReference type="SAM" id="MobiDB-lite"/>
    </source>
</evidence>